<feature type="transmembrane region" description="Helical" evidence="1">
    <location>
        <begin position="51"/>
        <end position="76"/>
    </location>
</feature>
<keyword evidence="3" id="KW-1185">Reference proteome</keyword>
<proteinExistence type="predicted"/>
<sequence>MKTTAANILSKTTGGRAINNIVDVLQTNNLPTEEDQLGQFVNRNQSLIKEFVLIVCGFLIFVMITMFFIMLVGILLTQQNINVKKQNYESILLQNYDVRNRNIYKENSGDK</sequence>
<dbReference type="EMBL" id="OL685370">
    <property type="protein sequence ID" value="USC25948.1"/>
    <property type="molecule type" value="Genomic_DNA"/>
</dbReference>
<reference evidence="2" key="1">
    <citation type="journal article" date="2022" name="J. Invertebr. Pathol.">
        <title>Identification of a new nucleopolyhedrovirus isolated from the olive leaf moth, Palpita vitrealis, from two locations in Egypt.</title>
        <authorList>
            <person name="El-Salamouny S."/>
            <person name="Wennmann J.T."/>
            <person name="Kleespies R.G."/>
            <person name="Richert-Poggeler K.R."/>
            <person name="Mansour A."/>
            <person name="Awad M."/>
            <person name="Agamy E."/>
            <person name="Salama R."/>
            <person name="Jehle J.A."/>
        </authorList>
    </citation>
    <scope>NUCLEOTIDE SEQUENCE</scope>
    <source>
        <strain evidence="2">Giza 2005</strain>
    </source>
</reference>
<name>A0AAE9RYZ3_9ABAC</name>
<evidence type="ECO:0008006" key="4">
    <source>
        <dbReference type="Google" id="ProtNLM"/>
    </source>
</evidence>
<keyword evidence="1" id="KW-1133">Transmembrane helix</keyword>
<accession>A0AAE9RYZ3</accession>
<organism evidence="2 3">
    <name type="scientific">Palpita vitrealis nucleopolyhedrovirus</name>
    <dbReference type="NCBI Taxonomy" id="2951960"/>
    <lineage>
        <taxon>Viruses</taxon>
        <taxon>Viruses incertae sedis</taxon>
        <taxon>Naldaviricetes</taxon>
        <taxon>Lefavirales</taxon>
        <taxon>Baculoviridae</taxon>
        <taxon>Alphabaculovirus</taxon>
        <taxon>Alphabaculovirus pavitrealis</taxon>
    </lineage>
</organism>
<keyword evidence="1" id="KW-0472">Membrane</keyword>
<evidence type="ECO:0000256" key="1">
    <source>
        <dbReference type="SAM" id="Phobius"/>
    </source>
</evidence>
<keyword evidence="1" id="KW-0812">Transmembrane</keyword>
<evidence type="ECO:0000313" key="2">
    <source>
        <dbReference type="EMBL" id="USC25948.1"/>
    </source>
</evidence>
<protein>
    <recommendedName>
        <fullName evidence="4">Ac108</fullName>
    </recommendedName>
</protein>
<dbReference type="Proteomes" id="UP001256712">
    <property type="component" value="Segment"/>
</dbReference>
<dbReference type="InterPro" id="IPR009313">
    <property type="entry name" value="Baculo_11_kDa"/>
</dbReference>
<evidence type="ECO:0000313" key="3">
    <source>
        <dbReference type="Proteomes" id="UP001256712"/>
    </source>
</evidence>
<dbReference type="Pfam" id="PF06143">
    <property type="entry name" value="Baculo_11_kDa"/>
    <property type="match status" value="1"/>
</dbReference>